<comment type="similarity">
    <text evidence="1">Belongs to the UPF0065 (bug) family.</text>
</comment>
<feature type="signal peptide" evidence="2">
    <location>
        <begin position="1"/>
        <end position="23"/>
    </location>
</feature>
<gene>
    <name evidence="3" type="ORF">CEY11_01200</name>
</gene>
<evidence type="ECO:0008006" key="5">
    <source>
        <dbReference type="Google" id="ProtNLM"/>
    </source>
</evidence>
<reference evidence="4" key="1">
    <citation type="submission" date="2017-06" db="EMBL/GenBank/DDBJ databases">
        <title>Herbaspirillum phytohormonus sp. nov., isolated from the root nodule of Robinia pseudoacacia in lead-zinc mine.</title>
        <authorList>
            <person name="Fan M."/>
            <person name="Lin Y."/>
        </authorList>
    </citation>
    <scope>NUCLEOTIDE SEQUENCE [LARGE SCALE GENOMIC DNA]</scope>
    <source>
        <strain evidence="4">SC-089</strain>
    </source>
</reference>
<proteinExistence type="inferred from homology"/>
<dbReference type="OrthoDB" id="8840592at2"/>
<dbReference type="Proteomes" id="UP000214603">
    <property type="component" value="Unassembled WGS sequence"/>
</dbReference>
<evidence type="ECO:0000256" key="1">
    <source>
        <dbReference type="ARBA" id="ARBA00006987"/>
    </source>
</evidence>
<keyword evidence="4" id="KW-1185">Reference proteome</keyword>
<dbReference type="PIRSF" id="PIRSF017082">
    <property type="entry name" value="YflP"/>
    <property type="match status" value="1"/>
</dbReference>
<name>A0A225N5U8_9BURK</name>
<dbReference type="EMBL" id="NJIH01000001">
    <property type="protein sequence ID" value="OWT66379.1"/>
    <property type="molecule type" value="Genomic_DNA"/>
</dbReference>
<dbReference type="Pfam" id="PF03401">
    <property type="entry name" value="TctC"/>
    <property type="match status" value="1"/>
</dbReference>
<accession>A0A225N5U8</accession>
<dbReference type="InterPro" id="IPR042100">
    <property type="entry name" value="Bug_dom1"/>
</dbReference>
<protein>
    <recommendedName>
        <fullName evidence="5">ABC transporter substrate-binding protein</fullName>
    </recommendedName>
</protein>
<evidence type="ECO:0000313" key="3">
    <source>
        <dbReference type="EMBL" id="OWT66379.1"/>
    </source>
</evidence>
<evidence type="ECO:0000313" key="4">
    <source>
        <dbReference type="Proteomes" id="UP000214603"/>
    </source>
</evidence>
<evidence type="ECO:0000256" key="2">
    <source>
        <dbReference type="SAM" id="SignalP"/>
    </source>
</evidence>
<dbReference type="SUPFAM" id="SSF53850">
    <property type="entry name" value="Periplasmic binding protein-like II"/>
    <property type="match status" value="1"/>
</dbReference>
<comment type="caution">
    <text evidence="3">The sequence shown here is derived from an EMBL/GenBank/DDBJ whole genome shotgun (WGS) entry which is preliminary data.</text>
</comment>
<dbReference type="CDD" id="cd07012">
    <property type="entry name" value="PBP2_Bug_TTT"/>
    <property type="match status" value="1"/>
</dbReference>
<organism evidence="3 4">
    <name type="scientific">Candidimonas nitroreducens</name>
    <dbReference type="NCBI Taxonomy" id="683354"/>
    <lineage>
        <taxon>Bacteria</taxon>
        <taxon>Pseudomonadati</taxon>
        <taxon>Pseudomonadota</taxon>
        <taxon>Betaproteobacteria</taxon>
        <taxon>Burkholderiales</taxon>
        <taxon>Alcaligenaceae</taxon>
        <taxon>Candidimonas</taxon>
    </lineage>
</organism>
<dbReference type="Gene3D" id="3.40.190.150">
    <property type="entry name" value="Bordetella uptake gene, domain 1"/>
    <property type="match status" value="1"/>
</dbReference>
<keyword evidence="2" id="KW-0732">Signal</keyword>
<dbReference type="InterPro" id="IPR005064">
    <property type="entry name" value="BUG"/>
</dbReference>
<feature type="chain" id="PRO_5012058873" description="ABC transporter substrate-binding protein" evidence="2">
    <location>
        <begin position="24"/>
        <end position="325"/>
    </location>
</feature>
<sequence>MQSNFLRCVFLAILLFAGTAASAAESYPDRPIRLYVGFPPGGPTDIIARIIGRGLSEKLGQSVVVENRGGAGGMIAARAVASAKPDGYTLFVSVESSQTRGAALHKSLSYDPVKDFTYIAKIAKQRNLLVVNPRFPASNVAEFLAYLKANPGKVNFGGTFGATSHIGGILFDLENKTRMSFISYQGGAQPITDLMAGVTQVGFFTEATIASAVKAGKLKPLAVCAPERSPEFPNLPTIGEAGAHPMELSPWFGLAGPAHLPPAIVSRLEHAVEQLVSDKTFNTQLQQIGAVSIVGSNAKSNQSDVVREIAYWKKFVADAKIPINP</sequence>
<dbReference type="PANTHER" id="PTHR42928">
    <property type="entry name" value="TRICARBOXYLATE-BINDING PROTEIN"/>
    <property type="match status" value="1"/>
</dbReference>
<dbReference type="PANTHER" id="PTHR42928:SF5">
    <property type="entry name" value="BLR1237 PROTEIN"/>
    <property type="match status" value="1"/>
</dbReference>
<dbReference type="Gene3D" id="3.40.190.10">
    <property type="entry name" value="Periplasmic binding protein-like II"/>
    <property type="match status" value="1"/>
</dbReference>
<dbReference type="AlphaFoldDB" id="A0A225N5U8"/>